<feature type="active site" description="Proton acceptor; specific for L-alanine" evidence="4">
    <location>
        <position position="254"/>
    </location>
</feature>
<dbReference type="SMART" id="SM01005">
    <property type="entry name" value="Ala_racemase_C"/>
    <property type="match status" value="1"/>
</dbReference>
<dbReference type="InterPro" id="IPR000821">
    <property type="entry name" value="Ala_racemase"/>
</dbReference>
<evidence type="ECO:0000256" key="3">
    <source>
        <dbReference type="ARBA" id="ARBA00023235"/>
    </source>
</evidence>
<comment type="cofactor">
    <cofactor evidence="1 4">
        <name>pyridoxal 5'-phosphate</name>
        <dbReference type="ChEBI" id="CHEBI:597326"/>
    </cofactor>
</comment>
<keyword evidence="3 4" id="KW-0413">Isomerase</keyword>
<dbReference type="Pfam" id="PF00842">
    <property type="entry name" value="Ala_racemase_C"/>
    <property type="match status" value="1"/>
</dbReference>
<comment type="caution">
    <text evidence="6">The sequence shown here is derived from an EMBL/GenBank/DDBJ whole genome shotgun (WGS) entry which is preliminary data.</text>
</comment>
<dbReference type="Gene3D" id="3.20.20.10">
    <property type="entry name" value="Alanine racemase"/>
    <property type="match status" value="1"/>
</dbReference>
<feature type="modified residue" description="N6-(pyridoxal phosphate)lysine" evidence="4">
    <location>
        <position position="34"/>
    </location>
</feature>
<proteinExistence type="inferred from homology"/>
<feature type="active site" description="Proton acceptor; specific for D-alanine" evidence="4">
    <location>
        <position position="34"/>
    </location>
</feature>
<dbReference type="InterPro" id="IPR029066">
    <property type="entry name" value="PLP-binding_barrel"/>
</dbReference>
<protein>
    <recommendedName>
        <fullName evidence="4">Alanine racemase</fullName>
        <ecNumber evidence="4">5.1.1.1</ecNumber>
    </recommendedName>
</protein>
<feature type="domain" description="Alanine racemase C-terminal" evidence="5">
    <location>
        <begin position="233"/>
        <end position="357"/>
    </location>
</feature>
<dbReference type="InterPro" id="IPR001608">
    <property type="entry name" value="Ala_racemase_N"/>
</dbReference>
<comment type="function">
    <text evidence="4">Catalyzes the interconversion of L-alanine and D-alanine. May also act on other amino acids.</text>
</comment>
<reference evidence="7" key="1">
    <citation type="journal article" date="2019" name="Int. J. Syst. Evol. Microbiol.">
        <title>The Global Catalogue of Microorganisms (GCM) 10K type strain sequencing project: providing services to taxonomists for standard genome sequencing and annotation.</title>
        <authorList>
            <consortium name="The Broad Institute Genomics Platform"/>
            <consortium name="The Broad Institute Genome Sequencing Center for Infectious Disease"/>
            <person name="Wu L."/>
            <person name="Ma J."/>
        </authorList>
    </citation>
    <scope>NUCLEOTIDE SEQUENCE [LARGE SCALE GENOMIC DNA]</scope>
    <source>
        <strain evidence="7">CCUG 30340</strain>
    </source>
</reference>
<dbReference type="InterPro" id="IPR020622">
    <property type="entry name" value="Ala_racemase_pyridoxalP-BS"/>
</dbReference>
<dbReference type="PROSITE" id="PS00395">
    <property type="entry name" value="ALANINE_RACEMASE"/>
    <property type="match status" value="1"/>
</dbReference>
<dbReference type="InterPro" id="IPR011079">
    <property type="entry name" value="Ala_racemase_C"/>
</dbReference>
<keyword evidence="7" id="KW-1185">Reference proteome</keyword>
<evidence type="ECO:0000256" key="1">
    <source>
        <dbReference type="ARBA" id="ARBA00001933"/>
    </source>
</evidence>
<dbReference type="PANTHER" id="PTHR30511:SF0">
    <property type="entry name" value="ALANINE RACEMASE, CATABOLIC-RELATED"/>
    <property type="match status" value="1"/>
</dbReference>
<comment type="pathway">
    <text evidence="4">Amino-acid biosynthesis; D-alanine biosynthesis; D-alanine from L-alanine: step 1/1.</text>
</comment>
<dbReference type="SUPFAM" id="SSF50621">
    <property type="entry name" value="Alanine racemase C-terminal domain-like"/>
    <property type="match status" value="1"/>
</dbReference>
<evidence type="ECO:0000313" key="6">
    <source>
        <dbReference type="EMBL" id="MFC4821171.1"/>
    </source>
</evidence>
<dbReference type="RefSeq" id="WP_380021456.1">
    <property type="nucleotide sequence ID" value="NZ_JBHSHD010000010.1"/>
</dbReference>
<evidence type="ECO:0000259" key="5">
    <source>
        <dbReference type="SMART" id="SM01005"/>
    </source>
</evidence>
<feature type="binding site" evidence="4">
    <location>
        <position position="302"/>
    </location>
    <ligand>
        <name>substrate</name>
    </ligand>
</feature>
<dbReference type="PRINTS" id="PR00992">
    <property type="entry name" value="ALARACEMASE"/>
</dbReference>
<dbReference type="Gene3D" id="2.40.37.10">
    <property type="entry name" value="Lyase, Ornithine Decarboxylase, Chain A, domain 1"/>
    <property type="match status" value="1"/>
</dbReference>
<keyword evidence="2 4" id="KW-0663">Pyridoxal phosphate</keyword>
<dbReference type="EMBL" id="JBHSHD010000010">
    <property type="protein sequence ID" value="MFC4821171.1"/>
    <property type="molecule type" value="Genomic_DNA"/>
</dbReference>
<evidence type="ECO:0000256" key="4">
    <source>
        <dbReference type="HAMAP-Rule" id="MF_01201"/>
    </source>
</evidence>
<dbReference type="NCBIfam" id="TIGR00492">
    <property type="entry name" value="alr"/>
    <property type="match status" value="1"/>
</dbReference>
<dbReference type="Proteomes" id="UP001595886">
    <property type="component" value="Unassembled WGS sequence"/>
</dbReference>
<gene>
    <name evidence="6" type="primary">alr</name>
    <name evidence="6" type="ORF">ACFO6Q_12615</name>
</gene>
<sequence length="359" mass="38678">MRATCATIHLGALRENLRRVRELAPGAKVMAVVKADGYGHGLERVARALEGADAFGVASIADGQRLRAAGASQRVVVLSGPDEAGDLAELRRLKLDAVIHHETQIELLAADADPRPLRVWLKLDTGMHRLGFAPERARDVHARLRALPSVDRDISLMTHFANSDVFDDALTTHQIERFERSVSGLDGERSLSNSAGILGWPEAQGQWVRAGGALYGISVVAGKIGADFGFRPAMTLSTRLIAINRVRRGERVGYAATWEAPEDMAVGVAAIGYGDGYPRHADFGTPVLVAGTRASLIGRVSMDLVTVDLREVPSAKIGDPVVLWGRGLAVEEIAEHADTIGYELTCGVTRRVRFVEDES</sequence>
<dbReference type="EC" id="5.1.1.1" evidence="4"/>
<accession>A0ABV9QVT6</accession>
<organism evidence="6 7">
    <name type="scientific">Dokdonella ginsengisoli</name>
    <dbReference type="NCBI Taxonomy" id="363846"/>
    <lineage>
        <taxon>Bacteria</taxon>
        <taxon>Pseudomonadati</taxon>
        <taxon>Pseudomonadota</taxon>
        <taxon>Gammaproteobacteria</taxon>
        <taxon>Lysobacterales</taxon>
        <taxon>Rhodanobacteraceae</taxon>
        <taxon>Dokdonella</taxon>
    </lineage>
</organism>
<dbReference type="Pfam" id="PF01168">
    <property type="entry name" value="Ala_racemase_N"/>
    <property type="match status" value="1"/>
</dbReference>
<dbReference type="SUPFAM" id="SSF51419">
    <property type="entry name" value="PLP-binding barrel"/>
    <property type="match status" value="1"/>
</dbReference>
<evidence type="ECO:0000256" key="2">
    <source>
        <dbReference type="ARBA" id="ARBA00022898"/>
    </source>
</evidence>
<dbReference type="CDD" id="cd06827">
    <property type="entry name" value="PLPDE_III_AR_proteobact"/>
    <property type="match status" value="1"/>
</dbReference>
<dbReference type="InterPro" id="IPR009006">
    <property type="entry name" value="Ala_racemase/Decarboxylase_C"/>
</dbReference>
<comment type="catalytic activity">
    <reaction evidence="4">
        <text>L-alanine = D-alanine</text>
        <dbReference type="Rhea" id="RHEA:20249"/>
        <dbReference type="ChEBI" id="CHEBI:57416"/>
        <dbReference type="ChEBI" id="CHEBI:57972"/>
        <dbReference type="EC" id="5.1.1.1"/>
    </reaction>
</comment>
<comment type="similarity">
    <text evidence="4">Belongs to the alanine racemase family.</text>
</comment>
<dbReference type="PANTHER" id="PTHR30511">
    <property type="entry name" value="ALANINE RACEMASE"/>
    <property type="match status" value="1"/>
</dbReference>
<name>A0ABV9QVT6_9GAMM</name>
<dbReference type="GO" id="GO:0008784">
    <property type="term" value="F:alanine racemase activity"/>
    <property type="evidence" value="ECO:0007669"/>
    <property type="project" value="UniProtKB-EC"/>
</dbReference>
<dbReference type="HAMAP" id="MF_01201">
    <property type="entry name" value="Ala_racemase"/>
    <property type="match status" value="1"/>
</dbReference>
<evidence type="ECO:0000313" key="7">
    <source>
        <dbReference type="Proteomes" id="UP001595886"/>
    </source>
</evidence>
<feature type="binding site" evidence="4">
    <location>
        <position position="129"/>
    </location>
    <ligand>
        <name>substrate</name>
    </ligand>
</feature>